<dbReference type="EC" id="2.7.7.15" evidence="1"/>
<evidence type="ECO:0000256" key="1">
    <source>
        <dbReference type="ARBA" id="ARBA00026101"/>
    </source>
</evidence>
<dbReference type="Proteomes" id="UP000308199">
    <property type="component" value="Unassembled WGS sequence"/>
</dbReference>
<sequence>MTVTAVWHFRATADCRGVSILKQQLSSPSPQRTTTSSVELAMAPNPSATYALSETASASDDLNDYDVISDADPRSLDSSIADLDSNSGARPAREIPASDEAKNRYETATMTTEDVQAFVRRSIRGPGPSTRRSRSREREKTFRVYVDGIFDTLHVGTVLQLRQAKLAFPSVHLLVGPFTDIQCRAHDMTISLPHVERCELVRHVRWVDEVLLDAPVVLDETFLHRNRIDYVAVEEGSSVDPAVSKARLAGYDLVKSIGKAIPTRRTRNVTVSSPSVPHDSALPTPAISTRNLEPVRVATPEASPPLPEPSEEEDIPEPREGFGV</sequence>
<comment type="caution">
    <text evidence="4">The sequence shown here is derived from an EMBL/GenBank/DDBJ whole genome shotgun (WGS) entry which is preliminary data.</text>
</comment>
<dbReference type="InterPro" id="IPR014729">
    <property type="entry name" value="Rossmann-like_a/b/a_fold"/>
</dbReference>
<feature type="region of interest" description="Disordered" evidence="2">
    <location>
        <begin position="265"/>
        <end position="324"/>
    </location>
</feature>
<dbReference type="GO" id="GO:0004105">
    <property type="term" value="F:choline-phosphate cytidylyltransferase activity"/>
    <property type="evidence" value="ECO:0007669"/>
    <property type="project" value="UniProtKB-EC"/>
</dbReference>
<dbReference type="GO" id="GO:0031210">
    <property type="term" value="F:phosphatidylcholine binding"/>
    <property type="evidence" value="ECO:0007669"/>
    <property type="project" value="TreeGrafter"/>
</dbReference>
<keyword evidence="5" id="KW-1185">Reference proteome</keyword>
<dbReference type="GO" id="GO:0005635">
    <property type="term" value="C:nuclear envelope"/>
    <property type="evidence" value="ECO:0007669"/>
    <property type="project" value="TreeGrafter"/>
</dbReference>
<organism evidence="4 5">
    <name type="scientific">Phellinidium pouzarii</name>
    <dbReference type="NCBI Taxonomy" id="167371"/>
    <lineage>
        <taxon>Eukaryota</taxon>
        <taxon>Fungi</taxon>
        <taxon>Dikarya</taxon>
        <taxon>Basidiomycota</taxon>
        <taxon>Agaricomycotina</taxon>
        <taxon>Agaricomycetes</taxon>
        <taxon>Hymenochaetales</taxon>
        <taxon>Hymenochaetaceae</taxon>
        <taxon>Phellinidium</taxon>
    </lineage>
</organism>
<dbReference type="Gene3D" id="3.40.50.620">
    <property type="entry name" value="HUPs"/>
    <property type="match status" value="1"/>
</dbReference>
<gene>
    <name evidence="4" type="ORF">EW145_g2482</name>
</gene>
<feature type="region of interest" description="Disordered" evidence="2">
    <location>
        <begin position="76"/>
        <end position="100"/>
    </location>
</feature>
<dbReference type="PANTHER" id="PTHR10739">
    <property type="entry name" value="CYTIDYLYLTRANSFERASE"/>
    <property type="match status" value="1"/>
</dbReference>
<reference evidence="4 5" key="1">
    <citation type="submission" date="2019-02" db="EMBL/GenBank/DDBJ databases">
        <title>Genome sequencing of the rare red list fungi Phellinidium pouzarii.</title>
        <authorList>
            <person name="Buettner E."/>
            <person name="Kellner H."/>
        </authorList>
    </citation>
    <scope>NUCLEOTIDE SEQUENCE [LARGE SCALE GENOMIC DNA]</scope>
    <source>
        <strain evidence="4 5">DSM 108285</strain>
    </source>
</reference>
<dbReference type="Pfam" id="PF01467">
    <property type="entry name" value="CTP_transf_like"/>
    <property type="match status" value="1"/>
</dbReference>
<proteinExistence type="predicted"/>
<dbReference type="InterPro" id="IPR045049">
    <property type="entry name" value="Pcy1-like"/>
</dbReference>
<protein>
    <recommendedName>
        <fullName evidence="1">choline-phosphate cytidylyltransferase</fullName>
        <ecNumber evidence="1">2.7.7.15</ecNumber>
    </recommendedName>
</protein>
<evidence type="ECO:0000256" key="2">
    <source>
        <dbReference type="SAM" id="MobiDB-lite"/>
    </source>
</evidence>
<feature type="domain" description="Cytidyltransferase-like" evidence="3">
    <location>
        <begin position="145"/>
        <end position="276"/>
    </location>
</feature>
<evidence type="ECO:0000259" key="3">
    <source>
        <dbReference type="Pfam" id="PF01467"/>
    </source>
</evidence>
<accession>A0A4S4LAN8</accession>
<dbReference type="OrthoDB" id="17102at2759"/>
<dbReference type="InterPro" id="IPR004821">
    <property type="entry name" value="Cyt_trans-like"/>
</dbReference>
<evidence type="ECO:0000313" key="4">
    <source>
        <dbReference type="EMBL" id="THH08766.1"/>
    </source>
</evidence>
<dbReference type="EMBL" id="SGPK01000088">
    <property type="protein sequence ID" value="THH08766.1"/>
    <property type="molecule type" value="Genomic_DNA"/>
</dbReference>
<dbReference type="AlphaFoldDB" id="A0A4S4LAN8"/>
<name>A0A4S4LAN8_9AGAM</name>
<evidence type="ECO:0000313" key="5">
    <source>
        <dbReference type="Proteomes" id="UP000308199"/>
    </source>
</evidence>
<dbReference type="PANTHER" id="PTHR10739:SF13">
    <property type="entry name" value="CHOLINE-PHOSPHATE CYTIDYLYLTRANSFERASE"/>
    <property type="match status" value="1"/>
</dbReference>
<dbReference type="SUPFAM" id="SSF52374">
    <property type="entry name" value="Nucleotidylyl transferase"/>
    <property type="match status" value="1"/>
</dbReference>